<dbReference type="RefSeq" id="WP_377601392.1">
    <property type="nucleotide sequence ID" value="NZ_JBHUME010000005.1"/>
</dbReference>
<feature type="domain" description="AB hydrolase-1" evidence="2">
    <location>
        <begin position="6"/>
        <end position="208"/>
    </location>
</feature>
<dbReference type="InterPro" id="IPR000073">
    <property type="entry name" value="AB_hydrolase_1"/>
</dbReference>
<dbReference type="EMBL" id="JBHUME010000005">
    <property type="protein sequence ID" value="MFD2612134.1"/>
    <property type="molecule type" value="Genomic_DNA"/>
</dbReference>
<dbReference type="SUPFAM" id="SSF53474">
    <property type="entry name" value="alpha/beta-Hydrolases"/>
    <property type="match status" value="1"/>
</dbReference>
<keyword evidence="1 3" id="KW-0378">Hydrolase</keyword>
<dbReference type="InterPro" id="IPR050266">
    <property type="entry name" value="AB_hydrolase_sf"/>
</dbReference>
<accession>A0ABW5PAM8</accession>
<dbReference type="PIRSF" id="PIRSF017388">
    <property type="entry name" value="Esterase_lipase"/>
    <property type="match status" value="1"/>
</dbReference>
<dbReference type="PANTHER" id="PTHR43798">
    <property type="entry name" value="MONOACYLGLYCEROL LIPASE"/>
    <property type="match status" value="1"/>
</dbReference>
<dbReference type="InterPro" id="IPR029058">
    <property type="entry name" value="AB_hydrolase_fold"/>
</dbReference>
<dbReference type="PANTHER" id="PTHR43798:SF31">
    <property type="entry name" value="AB HYDROLASE SUPERFAMILY PROTEIN YCLE"/>
    <property type="match status" value="1"/>
</dbReference>
<reference evidence="4" key="1">
    <citation type="journal article" date="2019" name="Int. J. Syst. Evol. Microbiol.">
        <title>The Global Catalogue of Microorganisms (GCM) 10K type strain sequencing project: providing services to taxonomists for standard genome sequencing and annotation.</title>
        <authorList>
            <consortium name="The Broad Institute Genomics Platform"/>
            <consortium name="The Broad Institute Genome Sequencing Center for Infectious Disease"/>
            <person name="Wu L."/>
            <person name="Ma J."/>
        </authorList>
    </citation>
    <scope>NUCLEOTIDE SEQUENCE [LARGE SCALE GENOMIC DNA]</scope>
    <source>
        <strain evidence="4">KCTC 3950</strain>
    </source>
</reference>
<proteinExistence type="predicted"/>
<dbReference type="InterPro" id="IPR012354">
    <property type="entry name" value="Esterase_lipase"/>
</dbReference>
<evidence type="ECO:0000313" key="4">
    <source>
        <dbReference type="Proteomes" id="UP001597541"/>
    </source>
</evidence>
<name>A0ABW5PAM8_9BACL</name>
<keyword evidence="4" id="KW-1185">Reference proteome</keyword>
<dbReference type="Pfam" id="PF12697">
    <property type="entry name" value="Abhydrolase_6"/>
    <property type="match status" value="1"/>
</dbReference>
<sequence>MAKACLLIHGFTGGPFEVRPLALHLEQLGYECYLTLLPGHGGSGEALRGVAWQEWLRHVEKEADKLTSLHGSFDLVGFSMGGLLAAYLARRYPVRRLVLLSAAVIYLSPGRFIQSIADLIRSGQARELRHVKRTPLEAVWQFTRLVKELKPELRHIRIPTLVLQGDRDEIVHPASARYISSKLRGYCESYHFPRSKHLICLDSEKEQVFERVADFLEKPLPDTQGRNPDE</sequence>
<evidence type="ECO:0000259" key="2">
    <source>
        <dbReference type="Pfam" id="PF12697"/>
    </source>
</evidence>
<gene>
    <name evidence="3" type="ORF">ACFSUF_06790</name>
</gene>
<dbReference type="Gene3D" id="3.40.50.1820">
    <property type="entry name" value="alpha/beta hydrolase"/>
    <property type="match status" value="1"/>
</dbReference>
<dbReference type="Proteomes" id="UP001597541">
    <property type="component" value="Unassembled WGS sequence"/>
</dbReference>
<protein>
    <submittedName>
        <fullName evidence="3">Alpha/beta hydrolase</fullName>
    </submittedName>
</protein>
<evidence type="ECO:0000256" key="1">
    <source>
        <dbReference type="ARBA" id="ARBA00022801"/>
    </source>
</evidence>
<dbReference type="GO" id="GO:0016787">
    <property type="term" value="F:hydrolase activity"/>
    <property type="evidence" value="ECO:0007669"/>
    <property type="project" value="UniProtKB-KW"/>
</dbReference>
<comment type="caution">
    <text evidence="3">The sequence shown here is derived from an EMBL/GenBank/DDBJ whole genome shotgun (WGS) entry which is preliminary data.</text>
</comment>
<evidence type="ECO:0000313" key="3">
    <source>
        <dbReference type="EMBL" id="MFD2612134.1"/>
    </source>
</evidence>
<organism evidence="3 4">
    <name type="scientific">Paenibacillus gansuensis</name>
    <dbReference type="NCBI Taxonomy" id="306542"/>
    <lineage>
        <taxon>Bacteria</taxon>
        <taxon>Bacillati</taxon>
        <taxon>Bacillota</taxon>
        <taxon>Bacilli</taxon>
        <taxon>Bacillales</taxon>
        <taxon>Paenibacillaceae</taxon>
        <taxon>Paenibacillus</taxon>
    </lineage>
</organism>